<keyword evidence="2" id="KW-0067">ATP-binding</keyword>
<evidence type="ECO:0000313" key="5">
    <source>
        <dbReference type="EMBL" id="CAG8452942.1"/>
    </source>
</evidence>
<dbReference type="AlphaFoldDB" id="A0A9N8YXL5"/>
<dbReference type="PROSITE" id="PS50011">
    <property type="entry name" value="PROTEIN_KINASE_DOM"/>
    <property type="match status" value="1"/>
</dbReference>
<dbReference type="Pfam" id="PF07714">
    <property type="entry name" value="PK_Tyr_Ser-Thr"/>
    <property type="match status" value="1"/>
</dbReference>
<organism evidence="5 6">
    <name type="scientific">Diversispora eburnea</name>
    <dbReference type="NCBI Taxonomy" id="1213867"/>
    <lineage>
        <taxon>Eukaryota</taxon>
        <taxon>Fungi</taxon>
        <taxon>Fungi incertae sedis</taxon>
        <taxon>Mucoromycota</taxon>
        <taxon>Glomeromycotina</taxon>
        <taxon>Glomeromycetes</taxon>
        <taxon>Diversisporales</taxon>
        <taxon>Diversisporaceae</taxon>
        <taxon>Diversispora</taxon>
    </lineage>
</organism>
<dbReference type="SMART" id="SM00671">
    <property type="entry name" value="SEL1"/>
    <property type="match status" value="4"/>
</dbReference>
<dbReference type="SUPFAM" id="SSF81901">
    <property type="entry name" value="HCP-like"/>
    <property type="match status" value="1"/>
</dbReference>
<sequence length="671" mass="75536">MPETTIITVANWLKQAIDEGYLNYHEFDKFSDIMSIDTDQCEVYRADWKIRGMVVALKSWLNISSKEEREVMDGFSKELKLLRKVDYHPNILRFFGVNLSSQKHLLVLEYANSGTLRQYLQQNHHLLTWKDKISLGQQVVSGVACLHDNEIPLRELNANNVLVKDGSIKIYNIGLSNQFNQMSEAKKNEIGYTDPQILKNSRHKRNTKSDIFSVGILLWEISSGRPPFQSSSLELSNGMSKNKLATKISEGKREEPVKGTPVTYVDIYQQCWQNDPNKRPTIHEVHEKLSKIVVPIKKKSIDNCLSTINNENSKGINVSNEIKCGIGSTRPIRTRKISNEKLSLKGNPNNNGNISNSATKFPTDIGMSGKKSPTTPILMGGKKSPTKEMGGKKHTIDKTKPIQRPNSFNIGRKPQNRRSSFNNDPTTPTTPTTPISSVNKRLIDNADTAFFEDLLNFFINVLEISSDNTAMISSIKDYLHNKSREHKSTFKSLIVHKDNPAFCSIIGFFYENSIGTVQDKQAAFNSYKKSAESSDAIGQYFLGRCYYLGQGIKTDRKKAFELLQKSAENGNSRGRWMLGFCYERGYGTEKDLKKAFDQFLQSAEAGNTTSQIELGRCYEEGIGVKKNLAKAIECYQHASARGNVLANKKIEALKKIQRKNISASKVGPKEG</sequence>
<keyword evidence="1" id="KW-0547">Nucleotide-binding</keyword>
<comment type="caution">
    <text evidence="5">The sequence shown here is derived from an EMBL/GenBank/DDBJ whole genome shotgun (WGS) entry which is preliminary data.</text>
</comment>
<reference evidence="5" key="1">
    <citation type="submission" date="2021-06" db="EMBL/GenBank/DDBJ databases">
        <authorList>
            <person name="Kallberg Y."/>
            <person name="Tangrot J."/>
            <person name="Rosling A."/>
        </authorList>
    </citation>
    <scope>NUCLEOTIDE SEQUENCE</scope>
    <source>
        <strain evidence="5">AZ414A</strain>
    </source>
</reference>
<dbReference type="OrthoDB" id="2384430at2759"/>
<dbReference type="Pfam" id="PF08238">
    <property type="entry name" value="Sel1"/>
    <property type="match status" value="4"/>
</dbReference>
<protein>
    <submittedName>
        <fullName evidence="5">6642_t:CDS:1</fullName>
    </submittedName>
</protein>
<evidence type="ECO:0000256" key="3">
    <source>
        <dbReference type="SAM" id="MobiDB-lite"/>
    </source>
</evidence>
<feature type="compositionally biased region" description="Low complexity" evidence="3">
    <location>
        <begin position="425"/>
        <end position="434"/>
    </location>
</feature>
<dbReference type="InterPro" id="IPR001245">
    <property type="entry name" value="Ser-Thr/Tyr_kinase_cat_dom"/>
</dbReference>
<dbReference type="InterPro" id="IPR051681">
    <property type="entry name" value="Ser/Thr_Kinases-Pseudokinases"/>
</dbReference>
<dbReference type="Gene3D" id="1.25.40.10">
    <property type="entry name" value="Tetratricopeptide repeat domain"/>
    <property type="match status" value="1"/>
</dbReference>
<name>A0A9N8YXL5_9GLOM</name>
<proteinExistence type="predicted"/>
<gene>
    <name evidence="5" type="ORF">DEBURN_LOCUS2247</name>
</gene>
<accession>A0A9N8YXL5</accession>
<dbReference type="InterPro" id="IPR011990">
    <property type="entry name" value="TPR-like_helical_dom_sf"/>
</dbReference>
<dbReference type="InterPro" id="IPR000719">
    <property type="entry name" value="Prot_kinase_dom"/>
</dbReference>
<dbReference type="GO" id="GO:0097527">
    <property type="term" value="P:necroptotic signaling pathway"/>
    <property type="evidence" value="ECO:0007669"/>
    <property type="project" value="TreeGrafter"/>
</dbReference>
<keyword evidence="6" id="KW-1185">Reference proteome</keyword>
<evidence type="ECO:0000313" key="6">
    <source>
        <dbReference type="Proteomes" id="UP000789706"/>
    </source>
</evidence>
<dbReference type="InterPro" id="IPR006597">
    <property type="entry name" value="Sel1-like"/>
</dbReference>
<dbReference type="SUPFAM" id="SSF56112">
    <property type="entry name" value="Protein kinase-like (PK-like)"/>
    <property type="match status" value="1"/>
</dbReference>
<dbReference type="PANTHER" id="PTHR44329:SF298">
    <property type="entry name" value="MIXED LINEAGE KINASE DOMAIN-LIKE PROTEIN"/>
    <property type="match status" value="1"/>
</dbReference>
<dbReference type="EMBL" id="CAJVPK010000118">
    <property type="protein sequence ID" value="CAG8452942.1"/>
    <property type="molecule type" value="Genomic_DNA"/>
</dbReference>
<evidence type="ECO:0000256" key="2">
    <source>
        <dbReference type="ARBA" id="ARBA00022840"/>
    </source>
</evidence>
<evidence type="ECO:0000259" key="4">
    <source>
        <dbReference type="PROSITE" id="PS50011"/>
    </source>
</evidence>
<evidence type="ECO:0000256" key="1">
    <source>
        <dbReference type="ARBA" id="ARBA00022741"/>
    </source>
</evidence>
<dbReference type="Gene3D" id="1.10.510.10">
    <property type="entry name" value="Transferase(Phosphotransferase) domain 1"/>
    <property type="match status" value="1"/>
</dbReference>
<dbReference type="GO" id="GO:0005524">
    <property type="term" value="F:ATP binding"/>
    <property type="evidence" value="ECO:0007669"/>
    <property type="project" value="UniProtKB-KW"/>
</dbReference>
<dbReference type="InterPro" id="IPR011009">
    <property type="entry name" value="Kinase-like_dom_sf"/>
</dbReference>
<feature type="region of interest" description="Disordered" evidence="3">
    <location>
        <begin position="342"/>
        <end position="436"/>
    </location>
</feature>
<dbReference type="PANTHER" id="PTHR44329">
    <property type="entry name" value="SERINE/THREONINE-PROTEIN KINASE TNNI3K-RELATED"/>
    <property type="match status" value="1"/>
</dbReference>
<feature type="domain" description="Protein kinase" evidence="4">
    <location>
        <begin position="1"/>
        <end position="289"/>
    </location>
</feature>
<feature type="compositionally biased region" description="Basic and acidic residues" evidence="3">
    <location>
        <begin position="385"/>
        <end position="400"/>
    </location>
</feature>
<dbReference type="GO" id="GO:0004672">
    <property type="term" value="F:protein kinase activity"/>
    <property type="evidence" value="ECO:0007669"/>
    <property type="project" value="InterPro"/>
</dbReference>
<feature type="compositionally biased region" description="Low complexity" evidence="3">
    <location>
        <begin position="346"/>
        <end position="357"/>
    </location>
</feature>
<dbReference type="Proteomes" id="UP000789706">
    <property type="component" value="Unassembled WGS sequence"/>
</dbReference>